<reference evidence="6 7" key="1">
    <citation type="journal article" date="2023" name="BMC Biol.">
        <title>The compact genome of the sponge Oopsacas minuta (Hexactinellida) is lacking key metazoan core genes.</title>
        <authorList>
            <person name="Santini S."/>
            <person name="Schenkelaars Q."/>
            <person name="Jourda C."/>
            <person name="Duchesne M."/>
            <person name="Belahbib H."/>
            <person name="Rocher C."/>
            <person name="Selva M."/>
            <person name="Riesgo A."/>
            <person name="Vervoort M."/>
            <person name="Leys S.P."/>
            <person name="Kodjabachian L."/>
            <person name="Le Bivic A."/>
            <person name="Borchiellini C."/>
            <person name="Claverie J.M."/>
            <person name="Renard E."/>
        </authorList>
    </citation>
    <scope>NUCLEOTIDE SEQUENCE [LARGE SCALE GENOMIC DNA]</scope>
    <source>
        <strain evidence="6">SPO-2</strain>
    </source>
</reference>
<evidence type="ECO:0000256" key="3">
    <source>
        <dbReference type="ARBA" id="ARBA00004603"/>
    </source>
</evidence>
<evidence type="ECO:0000256" key="1">
    <source>
        <dbReference type="ARBA" id="ARBA00004412"/>
    </source>
</evidence>
<protein>
    <submittedName>
        <fullName evidence="6">Spermatogenesis-defective protein 39-like</fullName>
    </submittedName>
</protein>
<dbReference type="PANTHER" id="PTHR13364:SF6">
    <property type="entry name" value="SPERMATOGENESIS-DEFECTIVE PROTEIN 39 HOMOLOG"/>
    <property type="match status" value="1"/>
</dbReference>
<keyword evidence="7" id="KW-1185">Reference proteome</keyword>
<sequence length="464" mass="53487">MDALSPLLSKGASKKEANYFNFDDDFESKLMSDEYQDVSAKEFRSSSIAHQMKDSVFTVQEDESGIKIGAPIYQPELEKIDISNPETVKFTTTPEKAPEEPIPEILEKIESAIEPSDIIRDIFLGKHTWIGRFRELSKKRELLKLALETYDQNTIFSVLWHLKATLSNEVLINTLDEFPASKLHYYTLLQQKGLEEELITTTHACKDYGKSGLLKLKQARRLGDPYKQFLMMKDCENYFRKFGFIQLADFVLDECDLLDAQLSIHTFEKSTGMIQEGIGSVEIFSPVLKTPNFTTLYYLCLRHFHSNTGLSSPTNFQAKFDISNADFLCIALSARSQVKDWQSVDNLLKKYQTKTWFGKNNSFVLAPEKIIEIFHQKDPSPWVATGNELRDSLIVSLLNQIEDLEERYLWSFNFLCHPVVIDTLVKLKDKNRLENYVTYLPRTSKYLRQIGDKLAAKSIIWRDS</sequence>
<dbReference type="EMBL" id="JAKMXF010000088">
    <property type="protein sequence ID" value="KAI6658513.1"/>
    <property type="molecule type" value="Genomic_DNA"/>
</dbReference>
<dbReference type="AlphaFoldDB" id="A0AAV7KBG0"/>
<dbReference type="GO" id="GO:0007034">
    <property type="term" value="P:vacuolar transport"/>
    <property type="evidence" value="ECO:0007669"/>
    <property type="project" value="TreeGrafter"/>
</dbReference>
<comment type="subcellular location">
    <subcellularLocation>
        <location evidence="2">Cytoplasmic vesicle</location>
    </subcellularLocation>
    <subcellularLocation>
        <location evidence="1">Early endosome</location>
    </subcellularLocation>
    <subcellularLocation>
        <location evidence="3">Late endosome</location>
    </subcellularLocation>
</comment>
<keyword evidence="5" id="KW-0968">Cytoplasmic vesicle</keyword>
<comment type="caution">
    <text evidence="6">The sequence shown here is derived from an EMBL/GenBank/DDBJ whole genome shotgun (WGS) entry which is preliminary data.</text>
</comment>
<dbReference type="GO" id="GO:0006886">
    <property type="term" value="P:intracellular protein transport"/>
    <property type="evidence" value="ECO:0007669"/>
    <property type="project" value="TreeGrafter"/>
</dbReference>
<dbReference type="PANTHER" id="PTHR13364">
    <property type="entry name" value="DEFECTIVE SPERMATOGENESIS PROTEIN 39"/>
    <property type="match status" value="1"/>
</dbReference>
<dbReference type="GO" id="GO:0005770">
    <property type="term" value="C:late endosome"/>
    <property type="evidence" value="ECO:0007669"/>
    <property type="project" value="UniProtKB-SubCell"/>
</dbReference>
<name>A0AAV7KBG0_9METZ</name>
<gene>
    <name evidence="6" type="ORF">LOD99_15313</name>
</gene>
<evidence type="ECO:0000256" key="5">
    <source>
        <dbReference type="ARBA" id="ARBA00023329"/>
    </source>
</evidence>
<proteinExistence type="predicted"/>
<dbReference type="Proteomes" id="UP001165289">
    <property type="component" value="Unassembled WGS sequence"/>
</dbReference>
<keyword evidence="4" id="KW-0967">Endosome</keyword>
<evidence type="ECO:0000313" key="7">
    <source>
        <dbReference type="Proteomes" id="UP001165289"/>
    </source>
</evidence>
<dbReference type="InterPro" id="IPR040057">
    <property type="entry name" value="Spe-39"/>
</dbReference>
<evidence type="ECO:0000256" key="2">
    <source>
        <dbReference type="ARBA" id="ARBA00004541"/>
    </source>
</evidence>
<dbReference type="GO" id="GO:0005769">
    <property type="term" value="C:early endosome"/>
    <property type="evidence" value="ECO:0007669"/>
    <property type="project" value="UniProtKB-SubCell"/>
</dbReference>
<evidence type="ECO:0000313" key="6">
    <source>
        <dbReference type="EMBL" id="KAI6658513.1"/>
    </source>
</evidence>
<accession>A0AAV7KBG0</accession>
<evidence type="ECO:0000256" key="4">
    <source>
        <dbReference type="ARBA" id="ARBA00022753"/>
    </source>
</evidence>
<organism evidence="6 7">
    <name type="scientific">Oopsacas minuta</name>
    <dbReference type="NCBI Taxonomy" id="111878"/>
    <lineage>
        <taxon>Eukaryota</taxon>
        <taxon>Metazoa</taxon>
        <taxon>Porifera</taxon>
        <taxon>Hexactinellida</taxon>
        <taxon>Hexasterophora</taxon>
        <taxon>Lyssacinosida</taxon>
        <taxon>Leucopsacidae</taxon>
        <taxon>Oopsacas</taxon>
    </lineage>
</organism>